<dbReference type="AlphaFoldDB" id="A0A9P8C0N1"/>
<sequence>MFKDKDFDDKDLAALMGAHCVSKAFGTPNITSGTSQDTTPGKWGVNYYAEIFKAKSGMTASQVITGGGEAGFGKDLVWFSIAKSTSFK</sequence>
<dbReference type="Proteomes" id="UP000824998">
    <property type="component" value="Unassembled WGS sequence"/>
</dbReference>
<dbReference type="GO" id="GO:0004601">
    <property type="term" value="F:peroxidase activity"/>
    <property type="evidence" value="ECO:0007669"/>
    <property type="project" value="InterPro"/>
</dbReference>
<accession>A0A9P8C0N1</accession>
<dbReference type="EMBL" id="MU251825">
    <property type="protein sequence ID" value="KAG9229020.1"/>
    <property type="molecule type" value="Genomic_DNA"/>
</dbReference>
<evidence type="ECO:0008006" key="3">
    <source>
        <dbReference type="Google" id="ProtNLM"/>
    </source>
</evidence>
<reference evidence="1" key="1">
    <citation type="journal article" date="2021" name="IMA Fungus">
        <title>Genomic characterization of three marine fungi, including Emericellopsis atlantica sp. nov. with signatures of a generalist lifestyle and marine biomass degradation.</title>
        <authorList>
            <person name="Hagestad O.C."/>
            <person name="Hou L."/>
            <person name="Andersen J.H."/>
            <person name="Hansen E.H."/>
            <person name="Altermark B."/>
            <person name="Li C."/>
            <person name="Kuhnert E."/>
            <person name="Cox R.J."/>
            <person name="Crous P.W."/>
            <person name="Spatafora J.W."/>
            <person name="Lail K."/>
            <person name="Amirebrahimi M."/>
            <person name="Lipzen A."/>
            <person name="Pangilinan J."/>
            <person name="Andreopoulos W."/>
            <person name="Hayes R.D."/>
            <person name="Ng V."/>
            <person name="Grigoriev I.V."/>
            <person name="Jackson S.A."/>
            <person name="Sutton T.D.S."/>
            <person name="Dobson A.D.W."/>
            <person name="Rama T."/>
        </authorList>
    </citation>
    <scope>NUCLEOTIDE SEQUENCE</scope>
    <source>
        <strain evidence="1">TRa018bII</strain>
    </source>
</reference>
<dbReference type="SUPFAM" id="SSF48113">
    <property type="entry name" value="Heme-dependent peroxidases"/>
    <property type="match status" value="1"/>
</dbReference>
<evidence type="ECO:0000313" key="1">
    <source>
        <dbReference type="EMBL" id="KAG9229020.1"/>
    </source>
</evidence>
<gene>
    <name evidence="1" type="ORF">BJ875DRAFT_489300</name>
</gene>
<dbReference type="OrthoDB" id="2113341at2759"/>
<keyword evidence="2" id="KW-1185">Reference proteome</keyword>
<comment type="caution">
    <text evidence="1">The sequence shown here is derived from an EMBL/GenBank/DDBJ whole genome shotgun (WGS) entry which is preliminary data.</text>
</comment>
<dbReference type="GO" id="GO:0006979">
    <property type="term" value="P:response to oxidative stress"/>
    <property type="evidence" value="ECO:0007669"/>
    <property type="project" value="InterPro"/>
</dbReference>
<dbReference type="InterPro" id="IPR010255">
    <property type="entry name" value="Haem_peroxidase_sf"/>
</dbReference>
<organism evidence="1 2">
    <name type="scientific">Amylocarpus encephaloides</name>
    <dbReference type="NCBI Taxonomy" id="45428"/>
    <lineage>
        <taxon>Eukaryota</taxon>
        <taxon>Fungi</taxon>
        <taxon>Dikarya</taxon>
        <taxon>Ascomycota</taxon>
        <taxon>Pezizomycotina</taxon>
        <taxon>Leotiomycetes</taxon>
        <taxon>Helotiales</taxon>
        <taxon>Helotiales incertae sedis</taxon>
        <taxon>Amylocarpus</taxon>
    </lineage>
</organism>
<proteinExistence type="predicted"/>
<dbReference type="Gene3D" id="1.10.420.10">
    <property type="entry name" value="Peroxidase, domain 2"/>
    <property type="match status" value="1"/>
</dbReference>
<evidence type="ECO:0000313" key="2">
    <source>
        <dbReference type="Proteomes" id="UP000824998"/>
    </source>
</evidence>
<protein>
    <recommendedName>
        <fullName evidence="3">Peroxidase</fullName>
    </recommendedName>
</protein>
<name>A0A9P8C0N1_9HELO</name>
<dbReference type="GO" id="GO:0020037">
    <property type="term" value="F:heme binding"/>
    <property type="evidence" value="ECO:0007669"/>
    <property type="project" value="InterPro"/>
</dbReference>